<proteinExistence type="predicted"/>
<evidence type="ECO:0000313" key="3">
    <source>
        <dbReference type="EMBL" id="TEW69215.1"/>
    </source>
</evidence>
<feature type="transmembrane region" description="Helical" evidence="1">
    <location>
        <begin position="21"/>
        <end position="49"/>
    </location>
</feature>
<dbReference type="AlphaFoldDB" id="A0A4Y8AL92"/>
<dbReference type="EMBL" id="JACIEG010000001">
    <property type="protein sequence ID" value="MBB3967733.1"/>
    <property type="molecule type" value="Genomic_DNA"/>
</dbReference>
<evidence type="ECO:0000313" key="4">
    <source>
        <dbReference type="Proteomes" id="UP000297248"/>
    </source>
</evidence>
<keyword evidence="1" id="KW-0812">Transmembrane</keyword>
<evidence type="ECO:0000313" key="2">
    <source>
        <dbReference type="EMBL" id="MBB3967733.1"/>
    </source>
</evidence>
<keyword evidence="1" id="KW-1133">Transmembrane helix</keyword>
<accession>A0A4Y8AL92</accession>
<dbReference type="EMBL" id="SNQG01000001">
    <property type="protein sequence ID" value="TEW69215.1"/>
    <property type="molecule type" value="Genomic_DNA"/>
</dbReference>
<reference evidence="3 4" key="1">
    <citation type="journal article" date="2016" name="Int. J. Syst. Evol. Microbiol.">
        <title>Proposal of Mucilaginibacter phyllosphaerae sp. nov. isolated from the phyllosphere of Galium album.</title>
        <authorList>
            <person name="Aydogan E.L."/>
            <person name="Busse H.J."/>
            <person name="Moser G."/>
            <person name="Muller C."/>
            <person name="Kampfer P."/>
            <person name="Glaeser S.P."/>
        </authorList>
    </citation>
    <scope>NUCLEOTIDE SEQUENCE [LARGE SCALE GENOMIC DNA]</scope>
    <source>
        <strain evidence="3 4">PP-F2FG21</strain>
    </source>
</reference>
<reference evidence="3" key="2">
    <citation type="submission" date="2019-03" db="EMBL/GenBank/DDBJ databases">
        <authorList>
            <person name="Yan Y.-Q."/>
            <person name="Du Z.-J."/>
        </authorList>
    </citation>
    <scope>NUCLEOTIDE SEQUENCE</scope>
    <source>
        <strain evidence="3">PP-F2FG21</strain>
    </source>
</reference>
<name>A0A4Y8AL92_9SPHI</name>
<evidence type="ECO:0000313" key="5">
    <source>
        <dbReference type="Proteomes" id="UP000583101"/>
    </source>
</evidence>
<dbReference type="Proteomes" id="UP000297248">
    <property type="component" value="Unassembled WGS sequence"/>
</dbReference>
<reference evidence="2 5" key="3">
    <citation type="submission" date="2020-08" db="EMBL/GenBank/DDBJ databases">
        <title>Genomic Encyclopedia of Type Strains, Phase IV (KMG-IV): sequencing the most valuable type-strain genomes for metagenomic binning, comparative biology and taxonomic classification.</title>
        <authorList>
            <person name="Goeker M."/>
        </authorList>
    </citation>
    <scope>NUCLEOTIDE SEQUENCE [LARGE SCALE GENOMIC DNA]</scope>
    <source>
        <strain evidence="2 5">DSM 100995</strain>
    </source>
</reference>
<gene>
    <name evidence="3" type="ORF">E2R65_03340</name>
    <name evidence="2" type="ORF">GGR35_000319</name>
</gene>
<organism evidence="3 4">
    <name type="scientific">Mucilaginibacter phyllosphaerae</name>
    <dbReference type="NCBI Taxonomy" id="1812349"/>
    <lineage>
        <taxon>Bacteria</taxon>
        <taxon>Pseudomonadati</taxon>
        <taxon>Bacteroidota</taxon>
        <taxon>Sphingobacteriia</taxon>
        <taxon>Sphingobacteriales</taxon>
        <taxon>Sphingobacteriaceae</taxon>
        <taxon>Mucilaginibacter</taxon>
    </lineage>
</organism>
<evidence type="ECO:0000256" key="1">
    <source>
        <dbReference type="SAM" id="Phobius"/>
    </source>
</evidence>
<dbReference type="Proteomes" id="UP000583101">
    <property type="component" value="Unassembled WGS sequence"/>
</dbReference>
<keyword evidence="1" id="KW-0472">Membrane</keyword>
<dbReference type="OrthoDB" id="799656at2"/>
<comment type="caution">
    <text evidence="3">The sequence shown here is derived from an EMBL/GenBank/DDBJ whole genome shotgun (WGS) entry which is preliminary data.</text>
</comment>
<sequence length="208" mass="24173">MDSQKSSSYSTTKSRRGKFKISIITVCITCVILLGYFNLNYLVIGYYYVVKFDHFNEGDKVYIAETYFKNQNIDALGTMELIRPLKKEDLDTLGYTFGEKLKISPQLNDTLKPYLKYLGPSFDIYKMRQFKSGLIGTFKGYKIRYVKDISGKYYVRAVYALINPDKRIFNKDYLAVYPPPANYILADSDIYVMPLDISKNELSNFKKK</sequence>
<keyword evidence="5" id="KW-1185">Reference proteome</keyword>
<protein>
    <submittedName>
        <fullName evidence="3">Uncharacterized protein</fullName>
    </submittedName>
</protein>
<dbReference type="RefSeq" id="WP_134335050.1">
    <property type="nucleotide sequence ID" value="NZ_BMCZ01000001.1"/>
</dbReference>